<dbReference type="PANTHER" id="PTHR34301:SF8">
    <property type="entry name" value="ATPASE DOMAIN-CONTAINING PROTEIN"/>
    <property type="match status" value="1"/>
</dbReference>
<reference evidence="3 4" key="1">
    <citation type="submission" date="2020-10" db="EMBL/GenBank/DDBJ databases">
        <title>Sequencing the genomes of 1000 actinobacteria strains.</title>
        <authorList>
            <person name="Klenk H.-P."/>
        </authorList>
    </citation>
    <scope>NUCLEOTIDE SEQUENCE [LARGE SCALE GENOMIC DNA]</scope>
    <source>
        <strain evidence="3 4">DSM 46661</strain>
    </source>
</reference>
<dbReference type="Gene3D" id="1.10.10.2480">
    <property type="match status" value="1"/>
</dbReference>
<organism evidence="3 4">
    <name type="scientific">Amycolatopsis roodepoortensis</name>
    <dbReference type="NCBI Taxonomy" id="700274"/>
    <lineage>
        <taxon>Bacteria</taxon>
        <taxon>Bacillati</taxon>
        <taxon>Actinomycetota</taxon>
        <taxon>Actinomycetes</taxon>
        <taxon>Pseudonocardiales</taxon>
        <taxon>Pseudonocardiaceae</taxon>
        <taxon>Amycolatopsis</taxon>
    </lineage>
</organism>
<evidence type="ECO:0000256" key="1">
    <source>
        <dbReference type="SAM" id="MobiDB-lite"/>
    </source>
</evidence>
<name>A0ABR9L4G0_9PSEU</name>
<dbReference type="InterPro" id="IPR006847">
    <property type="entry name" value="IF2_N"/>
</dbReference>
<dbReference type="Proteomes" id="UP000656548">
    <property type="component" value="Unassembled WGS sequence"/>
</dbReference>
<dbReference type="Gene3D" id="3.40.50.300">
    <property type="entry name" value="P-loop containing nucleotide triphosphate hydrolases"/>
    <property type="match status" value="1"/>
</dbReference>
<dbReference type="PANTHER" id="PTHR34301">
    <property type="entry name" value="DNA-BINDING PROTEIN-RELATED"/>
    <property type="match status" value="1"/>
</dbReference>
<accession>A0ABR9L4G0</accession>
<dbReference type="EMBL" id="JADBEJ010000004">
    <property type="protein sequence ID" value="MBE1575451.1"/>
    <property type="molecule type" value="Genomic_DNA"/>
</dbReference>
<sequence>MHRYDPGQPVAQQRGKDHVRQRVHELAKELGISSLKVMARLAEQGVNVRSASSLVDETSATRLKESFGQYDAAAQAGSTTPRPATWSAGAVRPPTHPETLRHLNLLKQAFPVVEDHQTILAKLGSQFFYSVAGEVSGADGCGFALVRFSGAIESAFGLTREVLFFYSPHRDLQMRTFQAAKRILTRLQHRREVTPDMMVVWSPDPRLRERLDDWSNSSKNFLAIPLDLPDDGDPIAFIKLLSSYVFTRDLFYETTPVRGDRFFGRRQLLQTLRDDIRNQRVAGLFGLRKAGKTSVLTELAQTFSSPEKIFILRDLESLPSPPEDPVPDLLKDLVDDLVTELRRRELAAQALADLPANPGISEFKRAFQTVLRTLAEDGTTIVLMLDEIEYLTPSDRIDICEGDMTSVAQLLGVLRSLVQENTNFTFLLSGLTSSIIESGRLYGRPNPLFSWAKATFLAPFEKHEADDLARSVGQKMGISIDAGALDALFEATGGHAFLYRHLASNVVHELPVDTFHREIKKPLVLRTITEWRRQVAGNMREMLDHVKRYYPDESYLLEILTDEPESFAAFAEDAPLALGHLISLGLVQKVDNTYELTPVLHLL</sequence>
<protein>
    <recommendedName>
        <fullName evidence="2">Translation initiation factor IF-2 N-terminal domain-containing protein</fullName>
    </recommendedName>
</protein>
<dbReference type="Pfam" id="PF04760">
    <property type="entry name" value="IF2_N"/>
    <property type="match status" value="1"/>
</dbReference>
<feature type="domain" description="Translation initiation factor IF-2 N-terminal" evidence="2">
    <location>
        <begin position="22"/>
        <end position="68"/>
    </location>
</feature>
<evidence type="ECO:0000313" key="3">
    <source>
        <dbReference type="EMBL" id="MBE1575451.1"/>
    </source>
</evidence>
<dbReference type="RefSeq" id="WP_318780594.1">
    <property type="nucleotide sequence ID" value="NZ_JADBEJ010000004.1"/>
</dbReference>
<gene>
    <name evidence="3" type="ORF">H4W30_002498</name>
</gene>
<dbReference type="InterPro" id="IPR027417">
    <property type="entry name" value="P-loop_NTPase"/>
</dbReference>
<proteinExistence type="predicted"/>
<feature type="region of interest" description="Disordered" evidence="1">
    <location>
        <begin position="73"/>
        <end position="93"/>
    </location>
</feature>
<evidence type="ECO:0000313" key="4">
    <source>
        <dbReference type="Proteomes" id="UP000656548"/>
    </source>
</evidence>
<comment type="caution">
    <text evidence="3">The sequence shown here is derived from an EMBL/GenBank/DDBJ whole genome shotgun (WGS) entry which is preliminary data.</text>
</comment>
<dbReference type="SUPFAM" id="SSF52540">
    <property type="entry name" value="P-loop containing nucleoside triphosphate hydrolases"/>
    <property type="match status" value="1"/>
</dbReference>
<evidence type="ECO:0000259" key="2">
    <source>
        <dbReference type="Pfam" id="PF04760"/>
    </source>
</evidence>
<keyword evidence="4" id="KW-1185">Reference proteome</keyword>